<dbReference type="SUPFAM" id="SSF52540">
    <property type="entry name" value="P-loop containing nucleoside triphosphate hydrolases"/>
    <property type="match status" value="1"/>
</dbReference>
<evidence type="ECO:0000256" key="3">
    <source>
        <dbReference type="ARBA" id="ARBA00022806"/>
    </source>
</evidence>
<dbReference type="AlphaFoldDB" id="M5RZ94"/>
<keyword evidence="4" id="KW-0067">ATP-binding</keyword>
<dbReference type="InterPro" id="IPR050699">
    <property type="entry name" value="RNA-DNA_Helicase"/>
</dbReference>
<proteinExistence type="predicted"/>
<accession>M5RZ94</accession>
<dbReference type="GO" id="GO:0004386">
    <property type="term" value="F:helicase activity"/>
    <property type="evidence" value="ECO:0007669"/>
    <property type="project" value="UniProtKB-KW"/>
</dbReference>
<protein>
    <submittedName>
        <fullName evidence="5">DEAD/DEAH box helicase domain protein</fullName>
    </submittedName>
</protein>
<organism evidence="5 6">
    <name type="scientific">Rhodopirellula europaea SH398</name>
    <dbReference type="NCBI Taxonomy" id="1263868"/>
    <lineage>
        <taxon>Bacteria</taxon>
        <taxon>Pseudomonadati</taxon>
        <taxon>Planctomycetota</taxon>
        <taxon>Planctomycetia</taxon>
        <taxon>Pirellulales</taxon>
        <taxon>Pirellulaceae</taxon>
        <taxon>Rhodopirellula</taxon>
    </lineage>
</organism>
<dbReference type="GO" id="GO:0005524">
    <property type="term" value="F:ATP binding"/>
    <property type="evidence" value="ECO:0007669"/>
    <property type="project" value="UniProtKB-KW"/>
</dbReference>
<evidence type="ECO:0000256" key="2">
    <source>
        <dbReference type="ARBA" id="ARBA00022801"/>
    </source>
</evidence>
<evidence type="ECO:0000313" key="5">
    <source>
        <dbReference type="EMBL" id="EMI24620.1"/>
    </source>
</evidence>
<evidence type="ECO:0000313" key="6">
    <source>
        <dbReference type="Proteomes" id="UP000011996"/>
    </source>
</evidence>
<keyword evidence="1" id="KW-0547">Nucleotide-binding</keyword>
<dbReference type="Proteomes" id="UP000011996">
    <property type="component" value="Unassembled WGS sequence"/>
</dbReference>
<dbReference type="EMBL" id="ANOF01000155">
    <property type="protein sequence ID" value="EMI24620.1"/>
    <property type="molecule type" value="Genomic_DNA"/>
</dbReference>
<dbReference type="GO" id="GO:0070478">
    <property type="term" value="P:nuclear-transcribed mRNA catabolic process, 3'-5' exonucleolytic nonsense-mediated decay"/>
    <property type="evidence" value="ECO:0007669"/>
    <property type="project" value="TreeGrafter"/>
</dbReference>
<keyword evidence="3 5" id="KW-0347">Helicase</keyword>
<dbReference type="GO" id="GO:0055087">
    <property type="term" value="C:Ski complex"/>
    <property type="evidence" value="ECO:0007669"/>
    <property type="project" value="TreeGrafter"/>
</dbReference>
<evidence type="ECO:0000256" key="4">
    <source>
        <dbReference type="ARBA" id="ARBA00022840"/>
    </source>
</evidence>
<comment type="caution">
    <text evidence="5">The sequence shown here is derived from an EMBL/GenBank/DDBJ whole genome shotgun (WGS) entry which is preliminary data.</text>
</comment>
<dbReference type="GO" id="GO:0016787">
    <property type="term" value="F:hydrolase activity"/>
    <property type="evidence" value="ECO:0007669"/>
    <property type="project" value="UniProtKB-KW"/>
</dbReference>
<dbReference type="PANTHER" id="PTHR12131:SF1">
    <property type="entry name" value="ATP-DEPENDENT RNA HELICASE SUPV3L1, MITOCHONDRIAL-RELATED"/>
    <property type="match status" value="1"/>
</dbReference>
<reference evidence="5 6" key="1">
    <citation type="journal article" date="2013" name="Mar. Genomics">
        <title>Expression of sulfatases in Rhodopirellula baltica and the diversity of sulfatases in the genus Rhodopirellula.</title>
        <authorList>
            <person name="Wegner C.E."/>
            <person name="Richter-Heitmann T."/>
            <person name="Klindworth A."/>
            <person name="Klockow C."/>
            <person name="Richter M."/>
            <person name="Achstetter T."/>
            <person name="Glockner F.O."/>
            <person name="Harder J."/>
        </authorList>
    </citation>
    <scope>NUCLEOTIDE SEQUENCE [LARGE SCALE GENOMIC DNA]</scope>
    <source>
        <strain evidence="5 6">SH398</strain>
    </source>
</reference>
<dbReference type="STRING" id="1263868.RESH_04991"/>
<sequence length="426" mass="46914">MNDALAKWISDADRSCPLIVCTSTLAEGVNLPVRTLVLYSVVRRTGQGQTAMLLRDIKNLVGRAGRPGSNTKGLVICINESDWGTVQQIAEQATVEPVHGALAELLSTIIRTLARSTTINELTNDILEANSWLHALVDGVDATLIELAAQELGMEQLQELANEIAEKSFAATQADDSEIDLLKTVFQLRSEAIVQMQTSGKLAWVRSTGARPRMIRLVEEGLLPLVEDWTALSGTLNTEAVDALLNWSFTLGEVDAKLREAYRIEEGDATSTVHEPFRHFVKLWLQGDRFVEIASQLSIEVNQVLRIYSGAFAYAFQTVAEQGIVVLSELLESRLEILPESVTMLPEYLRHGVPDESSLRFSMSGVRHRRAAIDLGSQFSVPAGDQRGAFEIASAEVNSDYSNWLSEWGELMLTNTLSDLDDILDS</sequence>
<evidence type="ECO:0000256" key="1">
    <source>
        <dbReference type="ARBA" id="ARBA00022741"/>
    </source>
</evidence>
<dbReference type="PANTHER" id="PTHR12131">
    <property type="entry name" value="ATP-DEPENDENT RNA AND DNA HELICASE"/>
    <property type="match status" value="1"/>
</dbReference>
<gene>
    <name evidence="5" type="ORF">RESH_04991</name>
</gene>
<dbReference type="PATRIC" id="fig|1263868.3.peg.5428"/>
<dbReference type="InterPro" id="IPR027417">
    <property type="entry name" value="P-loop_NTPase"/>
</dbReference>
<name>M5RZ94_9BACT</name>
<keyword evidence="2" id="KW-0378">Hydrolase</keyword>
<dbReference type="Gene3D" id="3.40.50.300">
    <property type="entry name" value="P-loop containing nucleotide triphosphate hydrolases"/>
    <property type="match status" value="1"/>
</dbReference>